<reference evidence="7 8" key="1">
    <citation type="journal article" date="2012" name="Nat. Biotechnol.">
        <title>Draft genome sequence of pigeonpea (Cajanus cajan), an orphan legume crop of resource-poor farmers.</title>
        <authorList>
            <person name="Varshney R.K."/>
            <person name="Chen W."/>
            <person name="Li Y."/>
            <person name="Bharti A.K."/>
            <person name="Saxena R.K."/>
            <person name="Schlueter J.A."/>
            <person name="Donoghue M.T."/>
            <person name="Azam S."/>
            <person name="Fan G."/>
            <person name="Whaley A.M."/>
            <person name="Farmer A.D."/>
            <person name="Sheridan J."/>
            <person name="Iwata A."/>
            <person name="Tuteja R."/>
            <person name="Penmetsa R.V."/>
            <person name="Wu W."/>
            <person name="Upadhyaya H.D."/>
            <person name="Yang S.P."/>
            <person name="Shah T."/>
            <person name="Saxena K.B."/>
            <person name="Michael T."/>
            <person name="McCombie W.R."/>
            <person name="Yang B."/>
            <person name="Zhang G."/>
            <person name="Yang H."/>
            <person name="Wang J."/>
            <person name="Spillane C."/>
            <person name="Cook D.R."/>
            <person name="May G.D."/>
            <person name="Xu X."/>
            <person name="Jackson S.A."/>
        </authorList>
    </citation>
    <scope>NUCLEOTIDE SEQUENCE [LARGE SCALE GENOMIC DNA]</scope>
    <source>
        <strain evidence="8">cv. Asha</strain>
    </source>
</reference>
<protein>
    <recommendedName>
        <fullName evidence="6">RRM domain-containing protein</fullName>
    </recommendedName>
</protein>
<dbReference type="Gramene" id="C.cajan_01027.t">
    <property type="protein sequence ID" value="C.cajan_01027.t"/>
    <property type="gene ID" value="C.cajan_01027"/>
</dbReference>
<dbReference type="PANTHER" id="PTHR48033:SF5">
    <property type="entry name" value="RRM DOMAIN-CONTAINING PROTEIN"/>
    <property type="match status" value="1"/>
</dbReference>
<dbReference type="InterPro" id="IPR000504">
    <property type="entry name" value="RRM_dom"/>
</dbReference>
<feature type="region of interest" description="Disordered" evidence="4">
    <location>
        <begin position="194"/>
        <end position="217"/>
    </location>
</feature>
<dbReference type="OMA" id="NRYSENN"/>
<dbReference type="InterPro" id="IPR035979">
    <property type="entry name" value="RBD_domain_sf"/>
</dbReference>
<dbReference type="AlphaFoldDB" id="A0A151SJC1"/>
<evidence type="ECO:0000256" key="1">
    <source>
        <dbReference type="ARBA" id="ARBA00004123"/>
    </source>
</evidence>
<dbReference type="Pfam" id="PF00076">
    <property type="entry name" value="RRM_1"/>
    <property type="match status" value="2"/>
</dbReference>
<accession>A0A151SJC1</accession>
<dbReference type="SMART" id="SM00360">
    <property type="entry name" value="RRM"/>
    <property type="match status" value="2"/>
</dbReference>
<dbReference type="GO" id="GO:0010468">
    <property type="term" value="P:regulation of gene expression"/>
    <property type="evidence" value="ECO:0007669"/>
    <property type="project" value="TreeGrafter"/>
</dbReference>
<gene>
    <name evidence="7" type="ORF">KK1_001055</name>
</gene>
<feature type="domain" description="RRM" evidence="6">
    <location>
        <begin position="120"/>
        <end position="198"/>
    </location>
</feature>
<dbReference type="GO" id="GO:0000785">
    <property type="term" value="C:chromatin"/>
    <property type="evidence" value="ECO:0007669"/>
    <property type="project" value="TreeGrafter"/>
</dbReference>
<organism evidence="7 8">
    <name type="scientific">Cajanus cajan</name>
    <name type="common">Pigeon pea</name>
    <name type="synonym">Cajanus indicus</name>
    <dbReference type="NCBI Taxonomy" id="3821"/>
    <lineage>
        <taxon>Eukaryota</taxon>
        <taxon>Viridiplantae</taxon>
        <taxon>Streptophyta</taxon>
        <taxon>Embryophyta</taxon>
        <taxon>Tracheophyta</taxon>
        <taxon>Spermatophyta</taxon>
        <taxon>Magnoliopsida</taxon>
        <taxon>eudicotyledons</taxon>
        <taxon>Gunneridae</taxon>
        <taxon>Pentapetalae</taxon>
        <taxon>rosids</taxon>
        <taxon>fabids</taxon>
        <taxon>Fabales</taxon>
        <taxon>Fabaceae</taxon>
        <taxon>Papilionoideae</taxon>
        <taxon>50 kb inversion clade</taxon>
        <taxon>NPAAA clade</taxon>
        <taxon>indigoferoid/millettioid clade</taxon>
        <taxon>Phaseoleae</taxon>
        <taxon>Cajanus</taxon>
    </lineage>
</organism>
<evidence type="ECO:0000313" key="7">
    <source>
        <dbReference type="EMBL" id="KYP54855.1"/>
    </source>
</evidence>
<evidence type="ECO:0000256" key="3">
    <source>
        <dbReference type="PROSITE-ProRule" id="PRU00176"/>
    </source>
</evidence>
<dbReference type="STRING" id="3821.A0A151SJC1"/>
<dbReference type="GO" id="GO:0005654">
    <property type="term" value="C:nucleoplasm"/>
    <property type="evidence" value="ECO:0007669"/>
    <property type="project" value="TreeGrafter"/>
</dbReference>
<dbReference type="EMBL" id="CM003613">
    <property type="protein sequence ID" value="KYP54855.1"/>
    <property type="molecule type" value="Genomic_DNA"/>
</dbReference>
<dbReference type="FunFam" id="3.30.70.330:FF:000469">
    <property type="entry name" value="Heterogeneous nuclear ribonucleoprotein 1"/>
    <property type="match status" value="1"/>
</dbReference>
<feature type="signal peptide" evidence="5">
    <location>
        <begin position="1"/>
        <end position="15"/>
    </location>
</feature>
<keyword evidence="3" id="KW-0694">RNA-binding</keyword>
<dbReference type="PROSITE" id="PS50102">
    <property type="entry name" value="RRM"/>
    <property type="match status" value="2"/>
</dbReference>
<dbReference type="GO" id="GO:0003723">
    <property type="term" value="F:RNA binding"/>
    <property type="evidence" value="ECO:0007669"/>
    <property type="project" value="UniProtKB-UniRule"/>
</dbReference>
<evidence type="ECO:0000256" key="2">
    <source>
        <dbReference type="ARBA" id="ARBA00023242"/>
    </source>
</evidence>
<sequence>MFFLFIIILLFRIDGDNVLRFGSNRTRPIICRKIFIGGLARETTMDQFIKHFGKYGEITDSVIMKDRKTGQPRGFGFITYADPSVVDKVIEDPHIINGKQVEIKRTIPRGAVGSKDFRTKKIFVGGIPSNVTEDEFRDFFTRYGEVKDHQIMRDHSTNRSRGFGFITFDTEEAVDDLLSMGNKIEFAGAQVEIKKAEPKKPNSAPPPSKRYNDSRSSYGGGGYGDAYDGFSGSFGVGGGYRSGGAYGGGRGSAYGAYGSEFGGYGGYAGAMAPYRGDPSLGYTGRYGGSFSRGYDLGGYGGPSENYGAYGAGGGSSGGAGAYQSGYDGNIGGGYGGASGGPFYGSSRGGYNAGGRYHPYGR</sequence>
<evidence type="ECO:0000313" key="8">
    <source>
        <dbReference type="Proteomes" id="UP000075243"/>
    </source>
</evidence>
<proteinExistence type="predicted"/>
<dbReference type="Gene3D" id="3.30.70.330">
    <property type="match status" value="2"/>
</dbReference>
<evidence type="ECO:0000256" key="5">
    <source>
        <dbReference type="SAM" id="SignalP"/>
    </source>
</evidence>
<dbReference type="FunFam" id="3.30.70.330:FF:000051">
    <property type="entry name" value="Heterogeneous nuclear ribonucleoprotein 1"/>
    <property type="match status" value="1"/>
</dbReference>
<comment type="subcellular location">
    <subcellularLocation>
        <location evidence="1">Nucleus</location>
    </subcellularLocation>
</comment>
<name>A0A151SJC1_CAJCA</name>
<evidence type="ECO:0000259" key="6">
    <source>
        <dbReference type="PROSITE" id="PS50102"/>
    </source>
</evidence>
<feature type="chain" id="PRO_5012881697" description="RRM domain-containing protein" evidence="5">
    <location>
        <begin position="16"/>
        <end position="361"/>
    </location>
</feature>
<evidence type="ECO:0000256" key="4">
    <source>
        <dbReference type="SAM" id="MobiDB-lite"/>
    </source>
</evidence>
<keyword evidence="5" id="KW-0732">Signal</keyword>
<dbReference type="InterPro" id="IPR012677">
    <property type="entry name" value="Nucleotide-bd_a/b_plait_sf"/>
</dbReference>
<dbReference type="Proteomes" id="UP000075243">
    <property type="component" value="Chromosome 11"/>
</dbReference>
<dbReference type="SUPFAM" id="SSF54928">
    <property type="entry name" value="RNA-binding domain, RBD"/>
    <property type="match status" value="2"/>
</dbReference>
<keyword evidence="8" id="KW-1185">Reference proteome</keyword>
<feature type="domain" description="RRM" evidence="6">
    <location>
        <begin position="32"/>
        <end position="108"/>
    </location>
</feature>
<dbReference type="PANTHER" id="PTHR48033">
    <property type="entry name" value="RNA-BINDING (RRM/RBD/RNP MOTIFS) FAMILY PROTEIN"/>
    <property type="match status" value="1"/>
</dbReference>
<keyword evidence="2" id="KW-0539">Nucleus</keyword>